<keyword evidence="14" id="KW-1185">Reference proteome</keyword>
<dbReference type="SMART" id="SM01103">
    <property type="entry name" value="CRS1_YhbY"/>
    <property type="match status" value="2"/>
</dbReference>
<dbReference type="InterPro" id="IPR035920">
    <property type="entry name" value="YhbY-like_sf"/>
</dbReference>
<proteinExistence type="predicted"/>
<dbReference type="EMBL" id="JARAOO010000004">
    <property type="protein sequence ID" value="KAJ7971236.1"/>
    <property type="molecule type" value="Genomic_DNA"/>
</dbReference>
<evidence type="ECO:0000256" key="6">
    <source>
        <dbReference type="ARBA" id="ARBA00022884"/>
    </source>
</evidence>
<dbReference type="PROSITE" id="PS51295">
    <property type="entry name" value="CRM"/>
    <property type="match status" value="2"/>
</dbReference>
<keyword evidence="6 10" id="KW-0694">RNA-binding</keyword>
<evidence type="ECO:0000259" key="12">
    <source>
        <dbReference type="PROSITE" id="PS51295"/>
    </source>
</evidence>
<evidence type="ECO:0000256" key="7">
    <source>
        <dbReference type="ARBA" id="ARBA00022946"/>
    </source>
</evidence>
<evidence type="ECO:0000313" key="13">
    <source>
        <dbReference type="EMBL" id="KAJ7971236.1"/>
    </source>
</evidence>
<evidence type="ECO:0000256" key="3">
    <source>
        <dbReference type="ARBA" id="ARBA00022640"/>
    </source>
</evidence>
<dbReference type="FunFam" id="3.30.110.60:FF:000002">
    <property type="entry name" value="CRS2-associated factor 1, chloroplastic"/>
    <property type="match status" value="1"/>
</dbReference>
<evidence type="ECO:0000256" key="9">
    <source>
        <dbReference type="ARBA" id="ARBA00023274"/>
    </source>
</evidence>
<evidence type="ECO:0000256" key="8">
    <source>
        <dbReference type="ARBA" id="ARBA00023187"/>
    </source>
</evidence>
<dbReference type="GO" id="GO:1990904">
    <property type="term" value="C:ribonucleoprotein complex"/>
    <property type="evidence" value="ECO:0007669"/>
    <property type="project" value="UniProtKB-KW"/>
</dbReference>
<accession>A0AAD7PXZ3</accession>
<evidence type="ECO:0000256" key="5">
    <source>
        <dbReference type="ARBA" id="ARBA00022737"/>
    </source>
</evidence>
<dbReference type="GO" id="GO:0006397">
    <property type="term" value="P:mRNA processing"/>
    <property type="evidence" value="ECO:0007669"/>
    <property type="project" value="UniProtKB-KW"/>
</dbReference>
<keyword evidence="2" id="KW-0150">Chloroplast</keyword>
<organism evidence="13 14">
    <name type="scientific">Quillaja saponaria</name>
    <name type="common">Soap bark tree</name>
    <dbReference type="NCBI Taxonomy" id="32244"/>
    <lineage>
        <taxon>Eukaryota</taxon>
        <taxon>Viridiplantae</taxon>
        <taxon>Streptophyta</taxon>
        <taxon>Embryophyta</taxon>
        <taxon>Tracheophyta</taxon>
        <taxon>Spermatophyta</taxon>
        <taxon>Magnoliopsida</taxon>
        <taxon>eudicotyledons</taxon>
        <taxon>Gunneridae</taxon>
        <taxon>Pentapetalae</taxon>
        <taxon>rosids</taxon>
        <taxon>fabids</taxon>
        <taxon>Fabales</taxon>
        <taxon>Quillajaceae</taxon>
        <taxon>Quillaja</taxon>
    </lineage>
</organism>
<keyword evidence="7" id="KW-0809">Transit peptide</keyword>
<protein>
    <submittedName>
        <fullName evidence="13">Chloroplastic group IIA intron splicing facilitator CRS1, chloroplastic</fullName>
    </submittedName>
</protein>
<evidence type="ECO:0000256" key="1">
    <source>
        <dbReference type="ARBA" id="ARBA00004229"/>
    </source>
</evidence>
<feature type="coiled-coil region" evidence="11">
    <location>
        <begin position="326"/>
        <end position="353"/>
    </location>
</feature>
<evidence type="ECO:0000313" key="14">
    <source>
        <dbReference type="Proteomes" id="UP001163823"/>
    </source>
</evidence>
<dbReference type="Gene3D" id="3.30.110.60">
    <property type="entry name" value="YhbY-like"/>
    <property type="match status" value="2"/>
</dbReference>
<dbReference type="SUPFAM" id="SSF75471">
    <property type="entry name" value="YhbY-like"/>
    <property type="match status" value="2"/>
</dbReference>
<dbReference type="GO" id="GO:0003729">
    <property type="term" value="F:mRNA binding"/>
    <property type="evidence" value="ECO:0007669"/>
    <property type="project" value="InterPro"/>
</dbReference>
<dbReference type="AlphaFoldDB" id="A0AAD7PXZ3"/>
<gene>
    <name evidence="13" type="ORF">O6P43_009297</name>
</gene>
<comment type="caution">
    <text evidence="13">The sequence shown here is derived from an EMBL/GenBank/DDBJ whole genome shotgun (WGS) entry which is preliminary data.</text>
</comment>
<dbReference type="InterPro" id="IPR045278">
    <property type="entry name" value="CRS1/CFM2/CFM3"/>
</dbReference>
<evidence type="ECO:0000256" key="2">
    <source>
        <dbReference type="ARBA" id="ARBA00022528"/>
    </source>
</evidence>
<reference evidence="13" key="1">
    <citation type="journal article" date="2023" name="Science">
        <title>Elucidation of the pathway for biosynthesis of saponin adjuvants from the soapbark tree.</title>
        <authorList>
            <person name="Reed J."/>
            <person name="Orme A."/>
            <person name="El-Demerdash A."/>
            <person name="Owen C."/>
            <person name="Martin L.B.B."/>
            <person name="Misra R.C."/>
            <person name="Kikuchi S."/>
            <person name="Rejzek M."/>
            <person name="Martin A.C."/>
            <person name="Harkess A."/>
            <person name="Leebens-Mack J."/>
            <person name="Louveau T."/>
            <person name="Stephenson M.J."/>
            <person name="Osbourn A."/>
        </authorList>
    </citation>
    <scope>NUCLEOTIDE SEQUENCE</scope>
    <source>
        <strain evidence="13">S10</strain>
    </source>
</reference>
<dbReference type="PANTHER" id="PTHR31846">
    <property type="entry name" value="CRS1 / YHBY (CRM) DOMAIN-CONTAINING PROTEIN"/>
    <property type="match status" value="1"/>
</dbReference>
<keyword evidence="5" id="KW-0677">Repeat</keyword>
<dbReference type="InterPro" id="IPR001890">
    <property type="entry name" value="RNA-binding_CRM"/>
</dbReference>
<dbReference type="GO" id="GO:0009507">
    <property type="term" value="C:chloroplast"/>
    <property type="evidence" value="ECO:0007669"/>
    <property type="project" value="UniProtKB-SubCell"/>
</dbReference>
<sequence>MHKLLSEKHGHRESVATGTHCKEFQNCQPVSGSLYEREANRLWDQKTSPNAIPSSIFSKKIPLHEGNIDLSQVNSHENIMDKLLSEKHGGGESVATGTQCKEIQNCQPVSGSLYEREADRLLDGLGPRFIDWWMHKPLPVDADLLPEVITGFRPPFRLCPPRARAKMTDNKLTHLRKLAQSLPTHFVLGRNRKLQGLAAAILKLWEKSLIAKIAVKYGIPNTNNEEMANELKWLTGGVLLLRNKYFIILYRGNDFLPNWVANLIKEREMELKSFQLEEEGARIGAVEAFPAVDESLKDSTTSGTLSEFQNIQKEFGYVKNTSVEVEVRLEAEKETLERELRKQEHKAFILKKKIEKSARELSKLSTSWMPADQDGDLEILTKEERECFRKIGLKMDCCLVLGRRGVFDGVMEGLFQHWKHREVLKVITMQRVFRQVIYTAKLLEAESGGILVSVDKIKEGHAIIIFRGKNYRRSSKPIAKSLLNKKEALQRSLEMQRIGSLKFFAYQRQQMISGLKLKLTNLKREIDHIEIEKQ</sequence>
<keyword evidence="8" id="KW-0508">mRNA splicing</keyword>
<dbReference type="PANTHER" id="PTHR31846:SF10">
    <property type="entry name" value="CHLOROPLASTIC GROUP IIA INTRON SPLICING FACILITATOR CRS1, CHLOROPLASTIC"/>
    <property type="match status" value="1"/>
</dbReference>
<dbReference type="GO" id="GO:0000373">
    <property type="term" value="P:Group II intron splicing"/>
    <property type="evidence" value="ECO:0007669"/>
    <property type="project" value="UniProtKB-ARBA"/>
</dbReference>
<evidence type="ECO:0000256" key="11">
    <source>
        <dbReference type="SAM" id="Coils"/>
    </source>
</evidence>
<name>A0AAD7PXZ3_QUISA</name>
<dbReference type="KEGG" id="qsa:O6P43_009297"/>
<dbReference type="Pfam" id="PF01985">
    <property type="entry name" value="CRS1_YhbY"/>
    <property type="match status" value="2"/>
</dbReference>
<feature type="domain" description="CRM" evidence="12">
    <location>
        <begin position="165"/>
        <end position="262"/>
    </location>
</feature>
<keyword evidence="4" id="KW-0507">mRNA processing</keyword>
<keyword evidence="3" id="KW-0934">Plastid</keyword>
<feature type="domain" description="CRM" evidence="12">
    <location>
        <begin position="378"/>
        <end position="478"/>
    </location>
</feature>
<keyword evidence="9" id="KW-0687">Ribonucleoprotein</keyword>
<keyword evidence="11" id="KW-0175">Coiled coil</keyword>
<comment type="subcellular location">
    <subcellularLocation>
        <location evidence="1">Plastid</location>
        <location evidence="1">Chloroplast</location>
    </subcellularLocation>
</comment>
<dbReference type="Proteomes" id="UP001163823">
    <property type="component" value="Chromosome 4"/>
</dbReference>
<evidence type="ECO:0000256" key="4">
    <source>
        <dbReference type="ARBA" id="ARBA00022664"/>
    </source>
</evidence>
<evidence type="ECO:0000256" key="10">
    <source>
        <dbReference type="PROSITE-ProRule" id="PRU00626"/>
    </source>
</evidence>